<accession>A0ABW6KE38</accession>
<dbReference type="RefSeq" id="WP_389360851.1">
    <property type="nucleotide sequence ID" value="NZ_JBIACK010000004.1"/>
</dbReference>
<reference evidence="1 2" key="1">
    <citation type="submission" date="2024-08" db="EMBL/GenBank/DDBJ databases">
        <title>Two novel Cytobacillus novel species.</title>
        <authorList>
            <person name="Liu G."/>
        </authorList>
    </citation>
    <scope>NUCLEOTIDE SEQUENCE [LARGE SCALE GENOMIC DNA]</scope>
    <source>
        <strain evidence="1 2">FJAT-54145</strain>
    </source>
</reference>
<evidence type="ECO:0000313" key="2">
    <source>
        <dbReference type="Proteomes" id="UP001601059"/>
    </source>
</evidence>
<evidence type="ECO:0000313" key="1">
    <source>
        <dbReference type="EMBL" id="MFE8701063.1"/>
    </source>
</evidence>
<sequence length="135" mass="15876">MNTQTVASFPEIQEGLTVYVVDPSYIWCPIQPWTLKKNDKYESGYCLKTTIEHLSYYTLAWPVTWEKHVGSLYFFSKEEAEQHLEQQINKWKSMLQTKEGLIQSLFTGWQGEETHPEVVKEAKRRILEEFGVVVE</sequence>
<proteinExistence type="predicted"/>
<dbReference type="Proteomes" id="UP001601059">
    <property type="component" value="Unassembled WGS sequence"/>
</dbReference>
<organism evidence="1 2">
    <name type="scientific">Cytobacillus spartinae</name>
    <dbReference type="NCBI Taxonomy" id="3299023"/>
    <lineage>
        <taxon>Bacteria</taxon>
        <taxon>Bacillati</taxon>
        <taxon>Bacillota</taxon>
        <taxon>Bacilli</taxon>
        <taxon>Bacillales</taxon>
        <taxon>Bacillaceae</taxon>
        <taxon>Cytobacillus</taxon>
    </lineage>
</organism>
<gene>
    <name evidence="1" type="ORF">ACFYKX_10700</name>
</gene>
<comment type="caution">
    <text evidence="1">The sequence shown here is derived from an EMBL/GenBank/DDBJ whole genome shotgun (WGS) entry which is preliminary data.</text>
</comment>
<dbReference type="EMBL" id="JBIACK010000004">
    <property type="protein sequence ID" value="MFE8701063.1"/>
    <property type="molecule type" value="Genomic_DNA"/>
</dbReference>
<protein>
    <submittedName>
        <fullName evidence="1">Uncharacterized protein</fullName>
    </submittedName>
</protein>
<keyword evidence="2" id="KW-1185">Reference proteome</keyword>
<name>A0ABW6KE38_9BACI</name>